<dbReference type="InterPro" id="IPR041413">
    <property type="entry name" value="MLTR_LBD"/>
</dbReference>
<gene>
    <name evidence="2" type="ORF">Krac_6598</name>
</gene>
<dbReference type="SMART" id="SM00530">
    <property type="entry name" value="HTH_XRE"/>
    <property type="match status" value="1"/>
</dbReference>
<evidence type="ECO:0000259" key="1">
    <source>
        <dbReference type="SMART" id="SM00530"/>
    </source>
</evidence>
<proteinExistence type="predicted"/>
<dbReference type="PANTHER" id="PTHR35010">
    <property type="entry name" value="BLL4672 PROTEIN-RELATED"/>
    <property type="match status" value="1"/>
</dbReference>
<dbReference type="Pfam" id="PF17765">
    <property type="entry name" value="MLTR_LBD"/>
    <property type="match status" value="1"/>
</dbReference>
<dbReference type="Gene3D" id="1.10.260.40">
    <property type="entry name" value="lambda repressor-like DNA-binding domains"/>
    <property type="match status" value="1"/>
</dbReference>
<dbReference type="Proteomes" id="UP000004508">
    <property type="component" value="Unassembled WGS sequence"/>
</dbReference>
<dbReference type="GO" id="GO:0003677">
    <property type="term" value="F:DNA binding"/>
    <property type="evidence" value="ECO:0007669"/>
    <property type="project" value="InterPro"/>
</dbReference>
<dbReference type="OrthoDB" id="154603at2"/>
<dbReference type="RefSeq" id="WP_007917619.1">
    <property type="nucleotide sequence ID" value="NZ_ADVG01000003.1"/>
</dbReference>
<dbReference type="AlphaFoldDB" id="D6TVI1"/>
<sequence length="318" mass="36075">MQTNERREALADFLRKRRASLSPSEVGLPPGLRRRTPGLRREEVAQLANIGTSWYVWLEQGRDVHPSAQVLESLVQALRLTPNERRHLFLLAGQALPAPTSPAEESIGPALQQMLDDLNPSPVYVLGRRYDYLAWNQAADALFAVSDTLSDTSSPYARNMVWRLFTSSMMRERPNWEMLARATLAEFRTASARYPGDPWFEELIEELKQVSPEFCQWWPHHDVRSTLDGHKVIRHPTLGSLEFEHVTLQVLTNPDIRIMVYTPNAATRTILQSFLEAIDTCESRTSVSTELLGVVSARKRIEPDHGLGGSVCNRFCQN</sequence>
<feature type="domain" description="HTH cro/C1-type" evidence="1">
    <location>
        <begin position="13"/>
        <end position="85"/>
    </location>
</feature>
<evidence type="ECO:0000313" key="3">
    <source>
        <dbReference type="Proteomes" id="UP000004508"/>
    </source>
</evidence>
<dbReference type="Gene3D" id="3.30.450.180">
    <property type="match status" value="1"/>
</dbReference>
<dbReference type="STRING" id="485913.Krac_6598"/>
<evidence type="ECO:0000313" key="2">
    <source>
        <dbReference type="EMBL" id="EFH85384.1"/>
    </source>
</evidence>
<organism evidence="2 3">
    <name type="scientific">Ktedonobacter racemifer DSM 44963</name>
    <dbReference type="NCBI Taxonomy" id="485913"/>
    <lineage>
        <taxon>Bacteria</taxon>
        <taxon>Bacillati</taxon>
        <taxon>Chloroflexota</taxon>
        <taxon>Ktedonobacteria</taxon>
        <taxon>Ktedonobacterales</taxon>
        <taxon>Ktedonobacteraceae</taxon>
        <taxon>Ktedonobacter</taxon>
    </lineage>
</organism>
<dbReference type="CDD" id="cd00093">
    <property type="entry name" value="HTH_XRE"/>
    <property type="match status" value="1"/>
</dbReference>
<dbReference type="InParanoid" id="D6TVI1"/>
<name>D6TVI1_KTERA</name>
<dbReference type="Pfam" id="PF13560">
    <property type="entry name" value="HTH_31"/>
    <property type="match status" value="1"/>
</dbReference>
<keyword evidence="3" id="KW-1185">Reference proteome</keyword>
<dbReference type="PANTHER" id="PTHR35010:SF3">
    <property type="entry name" value="BLL4873 PROTEIN"/>
    <property type="match status" value="1"/>
</dbReference>
<accession>D6TVI1</accession>
<dbReference type="InterPro" id="IPR001387">
    <property type="entry name" value="Cro/C1-type_HTH"/>
</dbReference>
<dbReference type="SUPFAM" id="SSF47413">
    <property type="entry name" value="lambda repressor-like DNA-binding domains"/>
    <property type="match status" value="1"/>
</dbReference>
<dbReference type="InterPro" id="IPR010982">
    <property type="entry name" value="Lambda_DNA-bd_dom_sf"/>
</dbReference>
<protein>
    <submittedName>
        <fullName evidence="2">Helix-turn-helix domain protein</fullName>
    </submittedName>
</protein>
<reference evidence="2 3" key="1">
    <citation type="journal article" date="2011" name="Stand. Genomic Sci.">
        <title>Non-contiguous finished genome sequence and contextual data of the filamentous soil bacterium Ktedonobacter racemifer type strain (SOSP1-21).</title>
        <authorList>
            <person name="Chang Y.J."/>
            <person name="Land M."/>
            <person name="Hauser L."/>
            <person name="Chertkov O."/>
            <person name="Del Rio T.G."/>
            <person name="Nolan M."/>
            <person name="Copeland A."/>
            <person name="Tice H."/>
            <person name="Cheng J.F."/>
            <person name="Lucas S."/>
            <person name="Han C."/>
            <person name="Goodwin L."/>
            <person name="Pitluck S."/>
            <person name="Ivanova N."/>
            <person name="Ovchinikova G."/>
            <person name="Pati A."/>
            <person name="Chen A."/>
            <person name="Palaniappan K."/>
            <person name="Mavromatis K."/>
            <person name="Liolios K."/>
            <person name="Brettin T."/>
            <person name="Fiebig A."/>
            <person name="Rohde M."/>
            <person name="Abt B."/>
            <person name="Goker M."/>
            <person name="Detter J.C."/>
            <person name="Woyke T."/>
            <person name="Bristow J."/>
            <person name="Eisen J.A."/>
            <person name="Markowitz V."/>
            <person name="Hugenholtz P."/>
            <person name="Kyrpides N.C."/>
            <person name="Klenk H.P."/>
            <person name="Lapidus A."/>
        </authorList>
    </citation>
    <scope>NUCLEOTIDE SEQUENCE [LARGE SCALE GENOMIC DNA]</scope>
    <source>
        <strain evidence="3">DSM 44963</strain>
    </source>
</reference>
<comment type="caution">
    <text evidence="2">The sequence shown here is derived from an EMBL/GenBank/DDBJ whole genome shotgun (WGS) entry which is preliminary data.</text>
</comment>
<dbReference type="eggNOG" id="COG1396">
    <property type="taxonomic scope" value="Bacteria"/>
</dbReference>
<dbReference type="EMBL" id="ADVG01000003">
    <property type="protein sequence ID" value="EFH85384.1"/>
    <property type="molecule type" value="Genomic_DNA"/>
</dbReference>